<keyword evidence="2" id="KW-0812">Transmembrane</keyword>
<dbReference type="Proteomes" id="UP000002710">
    <property type="component" value="Chromosome"/>
</dbReference>
<dbReference type="EMBL" id="CP000112">
    <property type="protein sequence ID" value="ABB39093.1"/>
    <property type="molecule type" value="Genomic_DNA"/>
</dbReference>
<keyword evidence="5" id="KW-1185">Reference proteome</keyword>
<feature type="compositionally biased region" description="Low complexity" evidence="1">
    <location>
        <begin position="123"/>
        <end position="141"/>
    </location>
</feature>
<dbReference type="SUPFAM" id="SSF110997">
    <property type="entry name" value="Sporulation related repeat"/>
    <property type="match status" value="1"/>
</dbReference>
<protein>
    <submittedName>
        <fullName evidence="4">Sporulation domain-containing protein</fullName>
    </submittedName>
</protein>
<feature type="region of interest" description="Disordered" evidence="1">
    <location>
        <begin position="103"/>
        <end position="141"/>
    </location>
</feature>
<dbReference type="KEGG" id="dde:Dde_2296"/>
<dbReference type="Pfam" id="PF05036">
    <property type="entry name" value="SPOR"/>
    <property type="match status" value="1"/>
</dbReference>
<reference evidence="4 5" key="1">
    <citation type="journal article" date="2011" name="J. Bacteriol.">
        <title>Complete genome sequence and updated annotation of Desulfovibrio alaskensis G20.</title>
        <authorList>
            <person name="Hauser L.J."/>
            <person name="Land M.L."/>
            <person name="Brown S.D."/>
            <person name="Larimer F."/>
            <person name="Keller K.L."/>
            <person name="Rapp-Giles B.J."/>
            <person name="Price M.N."/>
            <person name="Lin M."/>
            <person name="Bruce D.C."/>
            <person name="Detter J.C."/>
            <person name="Tapia R."/>
            <person name="Han C.S."/>
            <person name="Goodwin L.A."/>
            <person name="Cheng J.F."/>
            <person name="Pitluck S."/>
            <person name="Copeland A."/>
            <person name="Lucas S."/>
            <person name="Nolan M."/>
            <person name="Lapidus A.L."/>
            <person name="Palumbo A.V."/>
            <person name="Wall J.D."/>
        </authorList>
    </citation>
    <scope>NUCLEOTIDE SEQUENCE [LARGE SCALE GENOMIC DNA]</scope>
    <source>
        <strain evidence="5">ATCC BAA 1058 / DSM 17464 / G20</strain>
    </source>
</reference>
<feature type="compositionally biased region" description="Basic and acidic residues" evidence="1">
    <location>
        <begin position="103"/>
        <end position="112"/>
    </location>
</feature>
<sequence length="232" mass="25455">MSFSIRSEKGSAGARRFIIEMTAGKFALVCFLLLFGFSWMFTFGVMLGRGFNPEESVPALARVMPSPDTADVLPATLDNEDDADKDAADNGIIKTEELNLLRSLRSRDEHQPAQRRTPPRPAAPEQASAAPAAPRKVPATAVRSVPPDSIRYRYLYQVASLQDAAAAHRFAEHLQESGISAGVERVNTSKGVWHRINVTLSGTTEEAQALRRRLATLGIRQPLLKEQETISD</sequence>
<dbReference type="PROSITE" id="PS51724">
    <property type="entry name" value="SPOR"/>
    <property type="match status" value="1"/>
</dbReference>
<evidence type="ECO:0000259" key="3">
    <source>
        <dbReference type="PROSITE" id="PS51724"/>
    </source>
</evidence>
<dbReference type="AlphaFoldDB" id="Q30Z03"/>
<dbReference type="InterPro" id="IPR036680">
    <property type="entry name" value="SPOR-like_sf"/>
</dbReference>
<accession>Q30Z03</accession>
<dbReference type="RefSeq" id="WP_011368176.1">
    <property type="nucleotide sequence ID" value="NC_007519.1"/>
</dbReference>
<evidence type="ECO:0000313" key="4">
    <source>
        <dbReference type="EMBL" id="ABB39093.1"/>
    </source>
</evidence>
<keyword evidence="2" id="KW-0472">Membrane</keyword>
<feature type="domain" description="SPOR" evidence="3">
    <location>
        <begin position="148"/>
        <end position="227"/>
    </location>
</feature>
<evidence type="ECO:0000256" key="2">
    <source>
        <dbReference type="SAM" id="Phobius"/>
    </source>
</evidence>
<dbReference type="eggNOG" id="COG3087">
    <property type="taxonomic scope" value="Bacteria"/>
</dbReference>
<name>Q30Z03_OLEA2</name>
<dbReference type="Gene3D" id="3.30.70.1070">
    <property type="entry name" value="Sporulation related repeat"/>
    <property type="match status" value="1"/>
</dbReference>
<organism evidence="4 5">
    <name type="scientific">Oleidesulfovibrio alaskensis (strain ATCC BAA-1058 / DSM 17464 / G20)</name>
    <name type="common">Desulfovibrio alaskensis</name>
    <dbReference type="NCBI Taxonomy" id="207559"/>
    <lineage>
        <taxon>Bacteria</taxon>
        <taxon>Pseudomonadati</taxon>
        <taxon>Thermodesulfobacteriota</taxon>
        <taxon>Desulfovibrionia</taxon>
        <taxon>Desulfovibrionales</taxon>
        <taxon>Desulfovibrionaceae</taxon>
        <taxon>Oleidesulfovibrio</taxon>
    </lineage>
</organism>
<dbReference type="HOGENOM" id="CLU_077621_0_0_7"/>
<dbReference type="STRING" id="207559.Dde_2296"/>
<evidence type="ECO:0000313" key="5">
    <source>
        <dbReference type="Proteomes" id="UP000002710"/>
    </source>
</evidence>
<proteinExistence type="predicted"/>
<feature type="transmembrane region" description="Helical" evidence="2">
    <location>
        <begin position="26"/>
        <end position="47"/>
    </location>
</feature>
<keyword evidence="2" id="KW-1133">Transmembrane helix</keyword>
<evidence type="ECO:0000256" key="1">
    <source>
        <dbReference type="SAM" id="MobiDB-lite"/>
    </source>
</evidence>
<dbReference type="GO" id="GO:0042834">
    <property type="term" value="F:peptidoglycan binding"/>
    <property type="evidence" value="ECO:0007669"/>
    <property type="project" value="InterPro"/>
</dbReference>
<gene>
    <name evidence="4" type="ordered locus">Dde_2296</name>
</gene>
<dbReference type="InterPro" id="IPR007730">
    <property type="entry name" value="SPOR-like_dom"/>
</dbReference>